<keyword evidence="1" id="KW-0614">Plasmid</keyword>
<sequence>MLSHFFKLDLECIANVRFSDIDEMSLSEVDCTDFRSPLHSLPQASRASDQYRWISRH</sequence>
<name>I3W241_9MICC</name>
<protein>
    <submittedName>
        <fullName evidence="1">Uncharacterized protein</fullName>
    </submittedName>
</protein>
<dbReference type="EMBL" id="JQ418531">
    <property type="protein sequence ID" value="AFK89668.1"/>
    <property type="molecule type" value="Genomic_DNA"/>
</dbReference>
<proteinExistence type="predicted"/>
<reference evidence="1" key="1">
    <citation type="submission" date="2012-01" db="EMBL/GenBank/DDBJ databases">
        <authorList>
            <person name="Summers A.O."/>
            <person name="Wireman J."/>
        </authorList>
    </citation>
    <scope>NUCLEOTIDE SEQUENCE</scope>
    <source>
        <strain evidence="1">J3-53</strain>
        <plasmid evidence="1">pJ353-116</plasmid>
    </source>
</reference>
<accession>I3W241</accession>
<dbReference type="AlphaFoldDB" id="I3W241"/>
<geneLocation type="plasmid" evidence="1">
    <name>pJ353-116</name>
</geneLocation>
<organism evidence="1">
    <name type="scientific">Arthrobacter sp. J3.53</name>
    <dbReference type="NCBI Taxonomy" id="347215"/>
    <lineage>
        <taxon>Bacteria</taxon>
        <taxon>Bacillati</taxon>
        <taxon>Actinomycetota</taxon>
        <taxon>Actinomycetes</taxon>
        <taxon>Micrococcales</taxon>
        <taxon>Micrococcaceae</taxon>
        <taxon>Arthrobacter</taxon>
    </lineage>
</organism>
<evidence type="ECO:0000313" key="1">
    <source>
        <dbReference type="EMBL" id="AFK89668.1"/>
    </source>
</evidence>